<dbReference type="InterPro" id="IPR001789">
    <property type="entry name" value="Sig_transdc_resp-reg_receiver"/>
</dbReference>
<dbReference type="SMART" id="SM00388">
    <property type="entry name" value="HisKA"/>
    <property type="match status" value="1"/>
</dbReference>
<dbReference type="Pfam" id="PF00512">
    <property type="entry name" value="HisKA"/>
    <property type="match status" value="1"/>
</dbReference>
<dbReference type="EC" id="2.7.13.3" evidence="2"/>
<dbReference type="InterPro" id="IPR013783">
    <property type="entry name" value="Ig-like_fold"/>
</dbReference>
<dbReference type="InterPro" id="IPR036097">
    <property type="entry name" value="HisK_dim/P_sf"/>
</dbReference>
<keyword evidence="7" id="KW-1133">Transmembrane helix</keyword>
<dbReference type="Proteomes" id="UP000295455">
    <property type="component" value="Unassembled WGS sequence"/>
</dbReference>
<evidence type="ECO:0000259" key="8">
    <source>
        <dbReference type="PROSITE" id="PS01124"/>
    </source>
</evidence>
<keyword evidence="5" id="KW-0804">Transcription</keyword>
<name>A0A4V2QEB8_9FLAO</name>
<keyword evidence="7" id="KW-0472">Membrane</keyword>
<dbReference type="InterPro" id="IPR009057">
    <property type="entry name" value="Homeodomain-like_sf"/>
</dbReference>
<dbReference type="SUPFAM" id="SSF63829">
    <property type="entry name" value="Calcium-dependent phosphotriesterase"/>
    <property type="match status" value="3"/>
</dbReference>
<comment type="caution">
    <text evidence="11">The sequence shown here is derived from an EMBL/GenBank/DDBJ whole genome shotgun (WGS) entry which is preliminary data.</text>
</comment>
<dbReference type="Pfam" id="PF07494">
    <property type="entry name" value="Reg_prop"/>
    <property type="match status" value="6"/>
</dbReference>
<evidence type="ECO:0000256" key="6">
    <source>
        <dbReference type="PROSITE-ProRule" id="PRU00169"/>
    </source>
</evidence>
<feature type="domain" description="Response regulatory" evidence="10">
    <location>
        <begin position="1141"/>
        <end position="1256"/>
    </location>
</feature>
<keyword evidence="7" id="KW-0812">Transmembrane</keyword>
<feature type="transmembrane region" description="Helical" evidence="7">
    <location>
        <begin position="824"/>
        <end position="846"/>
    </location>
</feature>
<dbReference type="EMBL" id="SLUP01000002">
    <property type="protein sequence ID" value="TCL67447.1"/>
    <property type="molecule type" value="Genomic_DNA"/>
</dbReference>
<protein>
    <recommendedName>
        <fullName evidence="2">histidine kinase</fullName>
        <ecNumber evidence="2">2.7.13.3</ecNumber>
    </recommendedName>
</protein>
<sequence length="1389" mass="158199">MIKEFKYSKFILSIFLIGFCMSSSLFLSAQNFERFSNKEGFNQNTINAISQDRYGYLWFGTPNGLIKYDGYEFETYTSQTKTNGKISSNFITCLFNDSNGILWIGTNVGINVYIPWLEKFYTIPLTSKLNISKISSGPNGAIWFTGENKLYACVVTDVDKGVFKVSDNFLDSYTNVTAINQFSFTNKNSLILATANSLKQVYFNKNNIDINSKIERIINFDDFEGSNITSIKNIQNILWIGTYDGLFKTSLENGRIHIIRKYDNKNSQNKAKSPLRINTIFEDNNGAIWVGTREFGLLKYLELEDEFISYTYNPKNDLGLSSNLINVIFQDNYDVLWIGTAQGGINKLDIAQKQFINYSKNPYDKQSISDNLITSILEDKNGKLWVSSFNKDLCRSTNSINEKTVNTIKFENLSKQLDVFGDKNIIRCIFEDKKGYIWFGTDLGIMVYSPLKNSFKKIILKNNGITVQEQLYRSICQIDENHLLFTGYRITVIKNPWDKIQGEKNPQIEAVTILDIDPKTIYQTVLKDKKQRLWFGTSNGLYYGTFNGEKINIENRLSDEGTNSLNLSYPNIFSLHEDLQGSIWAGTFGGGLNKISLDNEGVPTKIEHFRKNNILPDDAIYGILQENDSNLWISTDMGIVKFNTKTNGVDVFDVRDGLAQNNFRQGASFKGNSGYFYFGGLNGLTLFKPENIQLNSTPPRVIITSLLVNNKVIEIGEKLDNTVILEKSISETNSISISQNEQTIAFQLVAEHTSTPSKNKLAYKLEGFNNTWIEEQSGKTTVTYTNLSAGDYVFQVKAANGDGVWSPEIKSLKIIILPPWYQTWWSYLLFFLLTILVGVGIIIYFVQHEKLKQRLKYEQLDKERLDTINQGKFRYFTNISHEFRTPLTLIAGPLEHIIASKQDAVNTKYLAIIQKNTKRLLNLVDQLITFRKAEQGFIDLNFSQNTLGGFIYPTTEAFENYAFEKNINFFYKVNSPNEEIVIDTEKVERILFNLLSNAFKNTPANGSISIESDIIYVKDTRMIRIDVIDNGKGIPAKDLDNIFERFYQLGHLDQRVSGGGIGLAFCKSLINLLQGEISVKSEPGVETRFSVLIPTGNMEDYNDVEVNTNTKSFIKDWVPLSTDYKKETLNEVSIDKLKEHHILIVEDEEDVQNFLISTLSEEYNITIANNGVEGLEKIKQREPTLVISDVMMPEMDGFAFCEKIKSNPETCHIPVLLLTALGTNEDTIKGLEFGADEYVSKPFSIKVLELRIKKLIENHIKIKEYFKKNSTLPKKGIELSTRDEDFLNEIINIIEENISDSNFGVEELSAKMNLSASHFYRRLKQLTGQIPNAYLRNFRLQRAAELLNKNDGANVTEVMYQIGIESNSYFSTSFKKLHGVSPSEYLKNS</sequence>
<dbReference type="Gene3D" id="1.10.10.60">
    <property type="entry name" value="Homeodomain-like"/>
    <property type="match status" value="2"/>
</dbReference>
<evidence type="ECO:0000256" key="3">
    <source>
        <dbReference type="ARBA" id="ARBA00022553"/>
    </source>
</evidence>
<dbReference type="Pfam" id="PF12833">
    <property type="entry name" value="HTH_18"/>
    <property type="match status" value="1"/>
</dbReference>
<keyword evidence="4" id="KW-0805">Transcription regulation</keyword>
<evidence type="ECO:0000256" key="1">
    <source>
        <dbReference type="ARBA" id="ARBA00000085"/>
    </source>
</evidence>
<dbReference type="SMART" id="SM00387">
    <property type="entry name" value="HATPase_c"/>
    <property type="match status" value="1"/>
</dbReference>
<dbReference type="PRINTS" id="PR00344">
    <property type="entry name" value="BCTRLSENSOR"/>
</dbReference>
<evidence type="ECO:0000256" key="5">
    <source>
        <dbReference type="ARBA" id="ARBA00023163"/>
    </source>
</evidence>
<dbReference type="CDD" id="cd00146">
    <property type="entry name" value="PKD"/>
    <property type="match status" value="1"/>
</dbReference>
<dbReference type="Pfam" id="PF00072">
    <property type="entry name" value="Response_reg"/>
    <property type="match status" value="1"/>
</dbReference>
<dbReference type="InterPro" id="IPR005467">
    <property type="entry name" value="His_kinase_dom"/>
</dbReference>
<comment type="catalytic activity">
    <reaction evidence="1">
        <text>ATP + protein L-histidine = ADP + protein N-phospho-L-histidine.</text>
        <dbReference type="EC" id="2.7.13.3"/>
    </reaction>
</comment>
<feature type="modified residue" description="4-aspartylphosphate" evidence="6">
    <location>
        <position position="1189"/>
    </location>
</feature>
<dbReference type="PROSITE" id="PS50109">
    <property type="entry name" value="HIS_KIN"/>
    <property type="match status" value="1"/>
</dbReference>
<evidence type="ECO:0000313" key="11">
    <source>
        <dbReference type="EMBL" id="TCL67447.1"/>
    </source>
</evidence>
<dbReference type="InterPro" id="IPR011123">
    <property type="entry name" value="Y_Y_Y"/>
</dbReference>
<evidence type="ECO:0000313" key="12">
    <source>
        <dbReference type="Proteomes" id="UP000295455"/>
    </source>
</evidence>
<dbReference type="PROSITE" id="PS01124">
    <property type="entry name" value="HTH_ARAC_FAMILY_2"/>
    <property type="match status" value="1"/>
</dbReference>
<dbReference type="SMART" id="SM00448">
    <property type="entry name" value="REC"/>
    <property type="match status" value="1"/>
</dbReference>
<gene>
    <name evidence="11" type="ORF">EV196_1023</name>
</gene>
<dbReference type="Gene3D" id="2.130.10.10">
    <property type="entry name" value="YVTN repeat-like/Quinoprotein amine dehydrogenase"/>
    <property type="match status" value="3"/>
</dbReference>
<dbReference type="Gene3D" id="3.40.50.2300">
    <property type="match status" value="1"/>
</dbReference>
<dbReference type="PANTHER" id="PTHR43547:SF2">
    <property type="entry name" value="HYBRID SIGNAL TRANSDUCTION HISTIDINE KINASE C"/>
    <property type="match status" value="1"/>
</dbReference>
<dbReference type="CDD" id="cd00082">
    <property type="entry name" value="HisKA"/>
    <property type="match status" value="1"/>
</dbReference>
<dbReference type="InterPro" id="IPR015943">
    <property type="entry name" value="WD40/YVTN_repeat-like_dom_sf"/>
</dbReference>
<organism evidence="11 12">
    <name type="scientific">Mariniflexile fucanivorans</name>
    <dbReference type="NCBI Taxonomy" id="264023"/>
    <lineage>
        <taxon>Bacteria</taxon>
        <taxon>Pseudomonadati</taxon>
        <taxon>Bacteroidota</taxon>
        <taxon>Flavobacteriia</taxon>
        <taxon>Flavobacteriales</taxon>
        <taxon>Flavobacteriaceae</taxon>
        <taxon>Mariniflexile</taxon>
    </lineage>
</organism>
<dbReference type="FunFam" id="2.60.40.10:FF:000791">
    <property type="entry name" value="Two-component system sensor histidine kinase/response regulator"/>
    <property type="match status" value="1"/>
</dbReference>
<dbReference type="InterPro" id="IPR003594">
    <property type="entry name" value="HATPase_dom"/>
</dbReference>
<dbReference type="SUPFAM" id="SSF47384">
    <property type="entry name" value="Homodimeric domain of signal transducing histidine kinase"/>
    <property type="match status" value="1"/>
</dbReference>
<dbReference type="PANTHER" id="PTHR43547">
    <property type="entry name" value="TWO-COMPONENT HISTIDINE KINASE"/>
    <property type="match status" value="1"/>
</dbReference>
<dbReference type="InterPro" id="IPR003661">
    <property type="entry name" value="HisK_dim/P_dom"/>
</dbReference>
<dbReference type="SUPFAM" id="SSF55874">
    <property type="entry name" value="ATPase domain of HSP90 chaperone/DNA topoisomerase II/histidine kinase"/>
    <property type="match status" value="1"/>
</dbReference>
<dbReference type="PROSITE" id="PS50110">
    <property type="entry name" value="RESPONSE_REGULATORY"/>
    <property type="match status" value="1"/>
</dbReference>
<dbReference type="Gene3D" id="2.60.40.10">
    <property type="entry name" value="Immunoglobulins"/>
    <property type="match status" value="1"/>
</dbReference>
<evidence type="ECO:0000256" key="2">
    <source>
        <dbReference type="ARBA" id="ARBA00012438"/>
    </source>
</evidence>
<evidence type="ECO:0000259" key="10">
    <source>
        <dbReference type="PROSITE" id="PS50110"/>
    </source>
</evidence>
<dbReference type="GO" id="GO:0043565">
    <property type="term" value="F:sequence-specific DNA binding"/>
    <property type="evidence" value="ECO:0007669"/>
    <property type="project" value="InterPro"/>
</dbReference>
<dbReference type="SMART" id="SM00342">
    <property type="entry name" value="HTH_ARAC"/>
    <property type="match status" value="1"/>
</dbReference>
<dbReference type="InterPro" id="IPR011110">
    <property type="entry name" value="Reg_prop"/>
</dbReference>
<dbReference type="Pfam" id="PF02518">
    <property type="entry name" value="HATPase_c"/>
    <property type="match status" value="1"/>
</dbReference>
<dbReference type="Gene3D" id="1.10.287.130">
    <property type="match status" value="1"/>
</dbReference>
<evidence type="ECO:0000256" key="7">
    <source>
        <dbReference type="SAM" id="Phobius"/>
    </source>
</evidence>
<dbReference type="Pfam" id="PF07495">
    <property type="entry name" value="Y_Y_Y"/>
    <property type="match status" value="1"/>
</dbReference>
<dbReference type="InterPro" id="IPR036890">
    <property type="entry name" value="HATPase_C_sf"/>
</dbReference>
<evidence type="ECO:0000256" key="4">
    <source>
        <dbReference type="ARBA" id="ARBA00023015"/>
    </source>
</evidence>
<dbReference type="InterPro" id="IPR011006">
    <property type="entry name" value="CheY-like_superfamily"/>
</dbReference>
<dbReference type="SUPFAM" id="SSF52172">
    <property type="entry name" value="CheY-like"/>
    <property type="match status" value="1"/>
</dbReference>
<feature type="domain" description="Histidine kinase" evidence="9">
    <location>
        <begin position="878"/>
        <end position="1097"/>
    </location>
</feature>
<dbReference type="FunFam" id="1.10.287.130:FF:000045">
    <property type="entry name" value="Two-component system sensor histidine kinase/response regulator"/>
    <property type="match status" value="1"/>
</dbReference>
<dbReference type="GO" id="GO:0000155">
    <property type="term" value="F:phosphorelay sensor kinase activity"/>
    <property type="evidence" value="ECO:0007669"/>
    <property type="project" value="InterPro"/>
</dbReference>
<evidence type="ECO:0000259" key="9">
    <source>
        <dbReference type="PROSITE" id="PS50109"/>
    </source>
</evidence>
<dbReference type="SUPFAM" id="SSF46689">
    <property type="entry name" value="Homeodomain-like"/>
    <property type="match status" value="1"/>
</dbReference>
<reference evidence="11 12" key="1">
    <citation type="submission" date="2019-03" db="EMBL/GenBank/DDBJ databases">
        <title>Genomic Encyclopedia of Type Strains, Phase IV (KMG-IV): sequencing the most valuable type-strain genomes for metagenomic binning, comparative biology and taxonomic classification.</title>
        <authorList>
            <person name="Goeker M."/>
        </authorList>
    </citation>
    <scope>NUCLEOTIDE SEQUENCE [LARGE SCALE GENOMIC DNA]</scope>
    <source>
        <strain evidence="11 12">DSM 18792</strain>
    </source>
</reference>
<keyword evidence="3 6" id="KW-0597">Phosphoprotein</keyword>
<dbReference type="GO" id="GO:0003700">
    <property type="term" value="F:DNA-binding transcription factor activity"/>
    <property type="evidence" value="ECO:0007669"/>
    <property type="project" value="InterPro"/>
</dbReference>
<dbReference type="Gene3D" id="3.30.565.10">
    <property type="entry name" value="Histidine kinase-like ATPase, C-terminal domain"/>
    <property type="match status" value="1"/>
</dbReference>
<proteinExistence type="predicted"/>
<dbReference type="InterPro" id="IPR018060">
    <property type="entry name" value="HTH_AraC"/>
</dbReference>
<keyword evidence="12" id="KW-1185">Reference proteome</keyword>
<dbReference type="OrthoDB" id="358279at2"/>
<accession>A0A4V2QEB8</accession>
<dbReference type="InterPro" id="IPR004358">
    <property type="entry name" value="Sig_transdc_His_kin-like_C"/>
</dbReference>
<feature type="domain" description="HTH araC/xylS-type" evidence="8">
    <location>
        <begin position="1288"/>
        <end position="1388"/>
    </location>
</feature>